<keyword evidence="2" id="KW-1185">Reference proteome</keyword>
<dbReference type="Proteomes" id="UP000218151">
    <property type="component" value="Unassembled WGS sequence"/>
</dbReference>
<dbReference type="OrthoDB" id="7506678at2"/>
<comment type="caution">
    <text evidence="1">The sequence shown here is derived from an EMBL/GenBank/DDBJ whole genome shotgun (WGS) entry which is preliminary data.</text>
</comment>
<organism evidence="1 2">
    <name type="scientific">Sphingomonas lenta</name>
    <dbReference type="NCBI Taxonomy" id="1141887"/>
    <lineage>
        <taxon>Bacteria</taxon>
        <taxon>Pseudomonadati</taxon>
        <taxon>Pseudomonadota</taxon>
        <taxon>Alphaproteobacteria</taxon>
        <taxon>Sphingomonadales</taxon>
        <taxon>Sphingomonadaceae</taxon>
        <taxon>Sphingomonas</taxon>
    </lineage>
</organism>
<protein>
    <submittedName>
        <fullName evidence="1">Uncharacterized protein</fullName>
    </submittedName>
</protein>
<dbReference type="AlphaFoldDB" id="A0A2A2SIF6"/>
<accession>A0A2A2SIF6</accession>
<dbReference type="EMBL" id="NSLI01000002">
    <property type="protein sequence ID" value="PAX09064.1"/>
    <property type="molecule type" value="Genomic_DNA"/>
</dbReference>
<name>A0A2A2SIF6_9SPHN</name>
<evidence type="ECO:0000313" key="1">
    <source>
        <dbReference type="EMBL" id="PAX09064.1"/>
    </source>
</evidence>
<gene>
    <name evidence="1" type="ORF">CKY28_06985</name>
</gene>
<proteinExistence type="predicted"/>
<evidence type="ECO:0000313" key="2">
    <source>
        <dbReference type="Proteomes" id="UP000218151"/>
    </source>
</evidence>
<dbReference type="RefSeq" id="WP_095997562.1">
    <property type="nucleotide sequence ID" value="NZ_NSLI01000002.1"/>
</dbReference>
<reference evidence="2" key="1">
    <citation type="submission" date="2017-09" db="EMBL/GenBank/DDBJ databases">
        <authorList>
            <person name="Feng G."/>
            <person name="Zhu H."/>
        </authorList>
    </citation>
    <scope>NUCLEOTIDE SEQUENCE [LARGE SCALE GENOMIC DNA]</scope>
    <source>
        <strain evidence="2">1PNM-20</strain>
    </source>
</reference>
<sequence>MSYKKYITVRMDGTMHADLMALVNERQTDVGKLMRQLIARELLGTSDRIAEALDQVLFTAIAMEGLLDRHTDPNLRGQVLQVWRDRLAAEGRPHAA</sequence>